<gene>
    <name evidence="2" type="ORF">HPP92_004018</name>
</gene>
<feature type="compositionally biased region" description="Basic and acidic residues" evidence="1">
    <location>
        <begin position="61"/>
        <end position="70"/>
    </location>
</feature>
<comment type="caution">
    <text evidence="2">The sequence shown here is derived from an EMBL/GenBank/DDBJ whole genome shotgun (WGS) entry which is preliminary data.</text>
</comment>
<protein>
    <submittedName>
        <fullName evidence="2">Uncharacterized protein</fullName>
    </submittedName>
</protein>
<proteinExistence type="predicted"/>
<feature type="region of interest" description="Disordered" evidence="1">
    <location>
        <begin position="50"/>
        <end position="78"/>
    </location>
</feature>
<evidence type="ECO:0000313" key="2">
    <source>
        <dbReference type="EMBL" id="KAG0499327.1"/>
    </source>
</evidence>
<evidence type="ECO:0000313" key="3">
    <source>
        <dbReference type="Proteomes" id="UP000636800"/>
    </source>
</evidence>
<accession>A0A835VHR8</accession>
<keyword evidence="3" id="KW-1185">Reference proteome</keyword>
<sequence>MSSPSSSDHLPPLTETPIRLLGDGAADAVFAGIELPRPWSRTRIRNHSKIDCRKTRKRRTASRESIDRHTPLKTGIMRPLAPEVSSSIGLQLLSISIDDRDSSGEWAKKPSLVKVFAGRN</sequence>
<dbReference type="EMBL" id="JADCNL010000001">
    <property type="protein sequence ID" value="KAG0499327.1"/>
    <property type="molecule type" value="Genomic_DNA"/>
</dbReference>
<dbReference type="Proteomes" id="UP000636800">
    <property type="component" value="Chromosome 1"/>
</dbReference>
<name>A0A835VHR8_VANPL</name>
<dbReference type="AlphaFoldDB" id="A0A835VHR8"/>
<dbReference type="OrthoDB" id="6513042at2759"/>
<evidence type="ECO:0000256" key="1">
    <source>
        <dbReference type="SAM" id="MobiDB-lite"/>
    </source>
</evidence>
<organism evidence="2 3">
    <name type="scientific">Vanilla planifolia</name>
    <name type="common">Vanilla</name>
    <dbReference type="NCBI Taxonomy" id="51239"/>
    <lineage>
        <taxon>Eukaryota</taxon>
        <taxon>Viridiplantae</taxon>
        <taxon>Streptophyta</taxon>
        <taxon>Embryophyta</taxon>
        <taxon>Tracheophyta</taxon>
        <taxon>Spermatophyta</taxon>
        <taxon>Magnoliopsida</taxon>
        <taxon>Liliopsida</taxon>
        <taxon>Asparagales</taxon>
        <taxon>Orchidaceae</taxon>
        <taxon>Vanilloideae</taxon>
        <taxon>Vanilleae</taxon>
        <taxon>Vanilla</taxon>
    </lineage>
</organism>
<reference evidence="2 3" key="1">
    <citation type="journal article" date="2020" name="Nat. Food">
        <title>A phased Vanilla planifolia genome enables genetic improvement of flavour and production.</title>
        <authorList>
            <person name="Hasing T."/>
            <person name="Tang H."/>
            <person name="Brym M."/>
            <person name="Khazi F."/>
            <person name="Huang T."/>
            <person name="Chambers A.H."/>
        </authorList>
    </citation>
    <scope>NUCLEOTIDE SEQUENCE [LARGE SCALE GENOMIC DNA]</scope>
    <source>
        <tissue evidence="2">Leaf</tissue>
    </source>
</reference>